<evidence type="ECO:0000313" key="1">
    <source>
        <dbReference type="EMBL" id="OGN19077.1"/>
    </source>
</evidence>
<dbReference type="EMBL" id="MGKD01000023">
    <property type="protein sequence ID" value="OGN19077.1"/>
    <property type="molecule type" value="Genomic_DNA"/>
</dbReference>
<dbReference type="Proteomes" id="UP000177478">
    <property type="component" value="Unassembled WGS sequence"/>
</dbReference>
<gene>
    <name evidence="1" type="ORF">A3F25_00875</name>
</gene>
<comment type="caution">
    <text evidence="1">The sequence shown here is derived from an EMBL/GenBank/DDBJ whole genome shotgun (WGS) entry which is preliminary data.</text>
</comment>
<evidence type="ECO:0000313" key="2">
    <source>
        <dbReference type="Proteomes" id="UP000177478"/>
    </source>
</evidence>
<organism evidence="1 2">
    <name type="scientific">Candidatus Yanofskybacteria bacterium RIFCSPHIGHO2_12_FULL_45_19b</name>
    <dbReference type="NCBI Taxonomy" id="1802689"/>
    <lineage>
        <taxon>Bacteria</taxon>
        <taxon>Candidatus Yanofskyibacteriota</taxon>
    </lineage>
</organism>
<accession>A0A1F8G168</accession>
<reference evidence="1 2" key="1">
    <citation type="journal article" date="2016" name="Nat. Commun.">
        <title>Thousands of microbial genomes shed light on interconnected biogeochemical processes in an aquifer system.</title>
        <authorList>
            <person name="Anantharaman K."/>
            <person name="Brown C.T."/>
            <person name="Hug L.A."/>
            <person name="Sharon I."/>
            <person name="Castelle C.J."/>
            <person name="Probst A.J."/>
            <person name="Thomas B.C."/>
            <person name="Singh A."/>
            <person name="Wilkins M.J."/>
            <person name="Karaoz U."/>
            <person name="Brodie E.L."/>
            <person name="Williams K.H."/>
            <person name="Hubbard S.S."/>
            <person name="Banfield J.F."/>
        </authorList>
    </citation>
    <scope>NUCLEOTIDE SEQUENCE [LARGE SCALE GENOMIC DNA]</scope>
</reference>
<name>A0A1F8G168_9BACT</name>
<protein>
    <submittedName>
        <fullName evidence="1">Uncharacterized protein</fullName>
    </submittedName>
</protein>
<proteinExistence type="predicted"/>
<dbReference type="AlphaFoldDB" id="A0A1F8G168"/>
<sequence length="90" mass="10303">MSENKNFKLKLKFIDQSRGELSILSERKLIASEAFSFNRDLDQLLLLTLDKLLLKNTMSLISFKTYQIMGRVSRCSLSYQIAQAVLSGLK</sequence>